<dbReference type="Proteomes" id="UP000612456">
    <property type="component" value="Unassembled WGS sequence"/>
</dbReference>
<dbReference type="EMBL" id="BMHP01000002">
    <property type="protein sequence ID" value="GGD75460.1"/>
    <property type="molecule type" value="Genomic_DNA"/>
</dbReference>
<accession>A0A917DWX1</accession>
<keyword evidence="1" id="KW-0378">Hydrolase</keyword>
<reference evidence="3" key="2">
    <citation type="submission" date="2020-09" db="EMBL/GenBank/DDBJ databases">
        <authorList>
            <person name="Sun Q."/>
            <person name="Zhou Y."/>
        </authorList>
    </citation>
    <scope>NUCLEOTIDE SEQUENCE</scope>
    <source>
        <strain evidence="3">CGMCC 1.15178</strain>
    </source>
</reference>
<comment type="caution">
    <text evidence="3">The sequence shown here is derived from an EMBL/GenBank/DDBJ whole genome shotgun (WGS) entry which is preliminary data.</text>
</comment>
<dbReference type="SUPFAM" id="SSF63817">
    <property type="entry name" value="Sortase"/>
    <property type="match status" value="1"/>
</dbReference>
<gene>
    <name evidence="3" type="ORF">GCM10010911_36760</name>
</gene>
<dbReference type="InterPro" id="IPR023365">
    <property type="entry name" value="Sortase_dom-sf"/>
</dbReference>
<proteinExistence type="predicted"/>
<protein>
    <submittedName>
        <fullName evidence="3">Class F sortase</fullName>
    </submittedName>
</protein>
<organism evidence="3 4">
    <name type="scientific">Paenibacillus nasutitermitis</name>
    <dbReference type="NCBI Taxonomy" id="1652958"/>
    <lineage>
        <taxon>Bacteria</taxon>
        <taxon>Bacillati</taxon>
        <taxon>Bacillota</taxon>
        <taxon>Bacilli</taxon>
        <taxon>Bacillales</taxon>
        <taxon>Paenibacillaceae</taxon>
        <taxon>Paenibacillus</taxon>
    </lineage>
</organism>
<dbReference type="GO" id="GO:0016787">
    <property type="term" value="F:hydrolase activity"/>
    <property type="evidence" value="ECO:0007669"/>
    <property type="project" value="UniProtKB-KW"/>
</dbReference>
<evidence type="ECO:0000256" key="2">
    <source>
        <dbReference type="PIRSR" id="PIRSR605754-1"/>
    </source>
</evidence>
<name>A0A917DWX1_9BACL</name>
<dbReference type="RefSeq" id="WP_229750350.1">
    <property type="nucleotide sequence ID" value="NZ_BMHP01000002.1"/>
</dbReference>
<dbReference type="Gene3D" id="2.40.260.10">
    <property type="entry name" value="Sortase"/>
    <property type="match status" value="1"/>
</dbReference>
<evidence type="ECO:0000313" key="3">
    <source>
        <dbReference type="EMBL" id="GGD75460.1"/>
    </source>
</evidence>
<dbReference type="Pfam" id="PF04203">
    <property type="entry name" value="Sortase"/>
    <property type="match status" value="1"/>
</dbReference>
<dbReference type="InterPro" id="IPR042001">
    <property type="entry name" value="Sortase_F"/>
</dbReference>
<dbReference type="InterPro" id="IPR005754">
    <property type="entry name" value="Sortase"/>
</dbReference>
<keyword evidence="4" id="KW-1185">Reference proteome</keyword>
<dbReference type="CDD" id="cd05829">
    <property type="entry name" value="Sortase_F"/>
    <property type="match status" value="1"/>
</dbReference>
<dbReference type="AlphaFoldDB" id="A0A917DWX1"/>
<sequence>MAVSGLIQNSGLPELSRPVQPISQHKGIVPARLYIPVLDLHANIEPVGVKADGSMGVPRDSRMVGYLSTGALPGEKGNAILDGHVDNYTGPAIFFRLRELNPGDLVIIKNKRGASVEFVVEEVKTYMTSEAPLEKIFGRTDEARLNLITCAGRYSRKKREHEARLVIFTKRLDETYGLRTRAKGNPADEAGPRKR</sequence>
<evidence type="ECO:0000256" key="1">
    <source>
        <dbReference type="ARBA" id="ARBA00022801"/>
    </source>
</evidence>
<evidence type="ECO:0000313" key="4">
    <source>
        <dbReference type="Proteomes" id="UP000612456"/>
    </source>
</evidence>
<feature type="active site" description="Acyl-thioester intermediate" evidence="2">
    <location>
        <position position="150"/>
    </location>
</feature>
<feature type="active site" description="Proton donor/acceptor" evidence="2">
    <location>
        <position position="84"/>
    </location>
</feature>
<reference evidence="3" key="1">
    <citation type="journal article" date="2014" name="Int. J. Syst. Evol. Microbiol.">
        <title>Complete genome sequence of Corynebacterium casei LMG S-19264T (=DSM 44701T), isolated from a smear-ripened cheese.</title>
        <authorList>
            <consortium name="US DOE Joint Genome Institute (JGI-PGF)"/>
            <person name="Walter F."/>
            <person name="Albersmeier A."/>
            <person name="Kalinowski J."/>
            <person name="Ruckert C."/>
        </authorList>
    </citation>
    <scope>NUCLEOTIDE SEQUENCE</scope>
    <source>
        <strain evidence="3">CGMCC 1.15178</strain>
    </source>
</reference>